<dbReference type="Proteomes" id="UP000298458">
    <property type="component" value="Unassembled WGS sequence"/>
</dbReference>
<keyword evidence="2" id="KW-0808">Transferase</keyword>
<evidence type="ECO:0000313" key="2">
    <source>
        <dbReference type="EMBL" id="TGK09913.1"/>
    </source>
</evidence>
<keyword evidence="1" id="KW-1133">Transmembrane helix</keyword>
<feature type="transmembrane region" description="Helical" evidence="1">
    <location>
        <begin position="115"/>
        <end position="134"/>
    </location>
</feature>
<evidence type="ECO:0000256" key="1">
    <source>
        <dbReference type="SAM" id="Phobius"/>
    </source>
</evidence>
<feature type="transmembrane region" description="Helical" evidence="1">
    <location>
        <begin position="228"/>
        <end position="248"/>
    </location>
</feature>
<accession>A0A4R9GDT9</accession>
<gene>
    <name evidence="2" type="ORF">EHO60_11145</name>
</gene>
<dbReference type="OrthoDB" id="314272at2"/>
<feature type="transmembrane region" description="Helical" evidence="1">
    <location>
        <begin position="300"/>
        <end position="316"/>
    </location>
</feature>
<sequence>MKISRIQFLFLALGLGLAAYFLKNLIEFYGSFLHWPAYLSLDASQLRAESVLILRGKLPYLDFYSFNLPGTHWTNLLLMAGFGTGDFGIRLSELVWILACDALLVLYLYRNFGTFSAFAGGLLFLTLPGEAAPYGSFQRETIFLFPLLVFWNILSFRSEKGAEERRARLFRFAPVYSALFVFSVLIKPFFGLFFGFALLEESFRIWKDSDSQERSVFFRLKKNEVRSLFFCIPAGFAVFLFLFWPAVVSGKPEAVFDALYWNVQSHNRWWVLPSWKSAISSLASFSPSEFFLPLSNAREKKFGGYFVFVFLAFVLTKKYKEVPFSISFLAAGILCYWIQRRGFHYYLIPAWTILQVMAAILIGFGAETTARHLKMESRDRPLQTHAWILLFLALLYASFRRQEITLGMYRANGLVGPKLAQGWQPFRLYEELDRIVPELRNTHEKISYLCLDSSTFSLAAVLRYGLEFDSFFTLDYGLWSGTPEQEFLRKRLGSEWDRSPFDLIVVSNDPIQWKEGEKKRRWSYLKERLEKEYDSVASFEDITGSHFEIFRRKESI</sequence>
<proteinExistence type="predicted"/>
<feature type="transmembrane region" description="Helical" evidence="1">
    <location>
        <begin position="141"/>
        <end position="158"/>
    </location>
</feature>
<keyword evidence="3" id="KW-1185">Reference proteome</keyword>
<name>A0A4R9GDT9_9LEPT</name>
<feature type="transmembrane region" description="Helical" evidence="1">
    <location>
        <begin position="345"/>
        <end position="364"/>
    </location>
</feature>
<keyword evidence="2" id="KW-0328">Glycosyltransferase</keyword>
<feature type="transmembrane region" description="Helical" evidence="1">
    <location>
        <begin position="322"/>
        <end position="338"/>
    </location>
</feature>
<dbReference type="GO" id="GO:0016757">
    <property type="term" value="F:glycosyltransferase activity"/>
    <property type="evidence" value="ECO:0007669"/>
    <property type="project" value="UniProtKB-KW"/>
</dbReference>
<dbReference type="AlphaFoldDB" id="A0A4R9GDT9"/>
<reference evidence="2" key="1">
    <citation type="journal article" date="2019" name="PLoS Negl. Trop. Dis.">
        <title>Revisiting the worldwide diversity of Leptospira species in the environment.</title>
        <authorList>
            <person name="Vincent A.T."/>
            <person name="Schiettekatte O."/>
            <person name="Bourhy P."/>
            <person name="Veyrier F.J."/>
            <person name="Picardeau M."/>
        </authorList>
    </citation>
    <scope>NUCLEOTIDE SEQUENCE [LARGE SCALE GENOMIC DNA]</scope>
    <source>
        <strain evidence="2">SSW15</strain>
    </source>
</reference>
<comment type="caution">
    <text evidence="2">The sequence shown here is derived from an EMBL/GenBank/DDBJ whole genome shotgun (WGS) entry which is preliminary data.</text>
</comment>
<keyword evidence="1" id="KW-0812">Transmembrane</keyword>
<dbReference type="RefSeq" id="WP_135768276.1">
    <property type="nucleotide sequence ID" value="NZ_RQET01000008.1"/>
</dbReference>
<dbReference type="EMBL" id="RQET01000008">
    <property type="protein sequence ID" value="TGK09913.1"/>
    <property type="molecule type" value="Genomic_DNA"/>
</dbReference>
<organism evidence="2 3">
    <name type="scientific">Leptospira fletcheri</name>
    <dbReference type="NCBI Taxonomy" id="2484981"/>
    <lineage>
        <taxon>Bacteria</taxon>
        <taxon>Pseudomonadati</taxon>
        <taxon>Spirochaetota</taxon>
        <taxon>Spirochaetia</taxon>
        <taxon>Leptospirales</taxon>
        <taxon>Leptospiraceae</taxon>
        <taxon>Leptospira</taxon>
    </lineage>
</organism>
<protein>
    <submittedName>
        <fullName evidence="2">Dolichyl-phosphate-mannose--protein mannosyltransferase</fullName>
    </submittedName>
</protein>
<feature type="transmembrane region" description="Helical" evidence="1">
    <location>
        <begin position="178"/>
        <end position="199"/>
    </location>
</feature>
<evidence type="ECO:0000313" key="3">
    <source>
        <dbReference type="Proteomes" id="UP000298458"/>
    </source>
</evidence>
<keyword evidence="1" id="KW-0472">Membrane</keyword>
<feature type="transmembrane region" description="Helical" evidence="1">
    <location>
        <begin position="384"/>
        <end position="399"/>
    </location>
</feature>